<feature type="domain" description="Water stress and hypersensitive response" evidence="2">
    <location>
        <begin position="166"/>
        <end position="284"/>
    </location>
</feature>
<dbReference type="SUPFAM" id="SSF117070">
    <property type="entry name" value="LEA14-like"/>
    <property type="match status" value="1"/>
</dbReference>
<dbReference type="EMBL" id="CP099582">
    <property type="protein sequence ID" value="USS41210.1"/>
    <property type="molecule type" value="Genomic_DNA"/>
</dbReference>
<organism evidence="3 4">
    <name type="scientific">Thermococcus aggregans</name>
    <dbReference type="NCBI Taxonomy" id="110163"/>
    <lineage>
        <taxon>Archaea</taxon>
        <taxon>Methanobacteriati</taxon>
        <taxon>Methanobacteriota</taxon>
        <taxon>Thermococci</taxon>
        <taxon>Thermococcales</taxon>
        <taxon>Thermococcaceae</taxon>
        <taxon>Thermococcus</taxon>
    </lineage>
</organism>
<reference evidence="3" key="1">
    <citation type="journal article" date="1998" name="Int. J. Syst. Bacteriol. 48 Pt">
        <title>Thermococcus guaymasensis sp. nov. and Thermococcus aggregans sp. nov., two novel thermophilic archaea isolated from the Guaymas Basin hydrothermal vent site.</title>
        <authorList>
            <person name="Canganella F."/>
            <person name="Jones W.J."/>
            <person name="Gambacorta A."/>
            <person name="Antranikian G."/>
        </authorList>
    </citation>
    <scope>NUCLEOTIDE SEQUENCE</scope>
    <source>
        <strain evidence="3">TY</strain>
    </source>
</reference>
<keyword evidence="4" id="KW-1185">Reference proteome</keyword>
<evidence type="ECO:0000313" key="3">
    <source>
        <dbReference type="EMBL" id="USS41210.1"/>
    </source>
</evidence>
<evidence type="ECO:0000256" key="1">
    <source>
        <dbReference type="SAM" id="Phobius"/>
    </source>
</evidence>
<dbReference type="Gene3D" id="2.60.40.10">
    <property type="entry name" value="Immunoglobulins"/>
    <property type="match status" value="2"/>
</dbReference>
<gene>
    <name evidence="3" type="ORF">NF865_03135</name>
</gene>
<evidence type="ECO:0000313" key="4">
    <source>
        <dbReference type="Proteomes" id="UP001055732"/>
    </source>
</evidence>
<dbReference type="InterPro" id="IPR013783">
    <property type="entry name" value="Ig-like_fold"/>
</dbReference>
<keyword evidence="1" id="KW-0812">Transmembrane</keyword>
<proteinExistence type="predicted"/>
<sequence length="298" mass="32806">MRAVGIGKVLGVIGLVIFLWAAYLGYALLTLTPQVKAGWGYVDENTIELDTTVYFGKPLPVSINIEEADLYWAGIEVGTVKDLKVGFLKDSARGVLVLKNQEIVEALKEHIKNGEQSNLEIRVRGSIFGIPIIRGSFSKSLQTDLLSYISNTTIESSGDLIKTPAIEGMPSKWGKVDETGIEILSDVKLYNPNPFSLPLFGIKYNIEANGYQVAQGELIENVVIPANGRATAKIRTIVDTNILPKVIAEHIKRGERSELSLKLVLAVKVLNREIEMPLPEIKKTVETNIVEQLNLALR</sequence>
<dbReference type="RefSeq" id="WP_253305151.1">
    <property type="nucleotide sequence ID" value="NZ_CP099582.1"/>
</dbReference>
<dbReference type="GO" id="GO:0009269">
    <property type="term" value="P:response to desiccation"/>
    <property type="evidence" value="ECO:0007669"/>
    <property type="project" value="InterPro"/>
</dbReference>
<evidence type="ECO:0000259" key="2">
    <source>
        <dbReference type="SMART" id="SM00769"/>
    </source>
</evidence>
<dbReference type="Proteomes" id="UP001055732">
    <property type="component" value="Chromosome"/>
</dbReference>
<protein>
    <submittedName>
        <fullName evidence="3">LEA type 2 family protein</fullName>
    </submittedName>
</protein>
<name>A0A9E7MYK6_THEAG</name>
<dbReference type="SMART" id="SM00769">
    <property type="entry name" value="WHy"/>
    <property type="match status" value="2"/>
</dbReference>
<keyword evidence="1" id="KW-1133">Transmembrane helix</keyword>
<reference evidence="3" key="2">
    <citation type="submission" date="2022-06" db="EMBL/GenBank/DDBJ databases">
        <authorList>
            <person name="Park Y.-J."/>
        </authorList>
    </citation>
    <scope>NUCLEOTIDE SEQUENCE</scope>
    <source>
        <strain evidence="3">TY</strain>
    </source>
</reference>
<dbReference type="AlphaFoldDB" id="A0A9E7MYK6"/>
<dbReference type="Pfam" id="PF03168">
    <property type="entry name" value="LEA_2"/>
    <property type="match status" value="1"/>
</dbReference>
<dbReference type="InterPro" id="IPR004864">
    <property type="entry name" value="LEA_2"/>
</dbReference>
<keyword evidence="1" id="KW-0472">Membrane</keyword>
<feature type="transmembrane region" description="Helical" evidence="1">
    <location>
        <begin position="9"/>
        <end position="29"/>
    </location>
</feature>
<dbReference type="KEGG" id="tagg:NF865_03135"/>
<dbReference type="InterPro" id="IPR013990">
    <property type="entry name" value="WHy-dom"/>
</dbReference>
<feature type="domain" description="Water stress and hypersensitive response" evidence="2">
    <location>
        <begin position="32"/>
        <end position="146"/>
    </location>
</feature>
<accession>A0A9E7MYK6</accession>